<organism evidence="2 3">
    <name type="scientific">Phocaeicola sartorii</name>
    <dbReference type="NCBI Taxonomy" id="671267"/>
    <lineage>
        <taxon>Bacteria</taxon>
        <taxon>Pseudomonadati</taxon>
        <taxon>Bacteroidota</taxon>
        <taxon>Bacteroidia</taxon>
        <taxon>Bacteroidales</taxon>
        <taxon>Bacteroidaceae</taxon>
        <taxon>Phocaeicola</taxon>
    </lineage>
</organism>
<evidence type="ECO:0000313" key="3">
    <source>
        <dbReference type="Proteomes" id="UP000310760"/>
    </source>
</evidence>
<feature type="region of interest" description="Disordered" evidence="1">
    <location>
        <begin position="77"/>
        <end position="101"/>
    </location>
</feature>
<evidence type="ECO:0000313" key="2">
    <source>
        <dbReference type="EMBL" id="TGY70870.1"/>
    </source>
</evidence>
<proteinExistence type="predicted"/>
<protein>
    <submittedName>
        <fullName evidence="2">Uncharacterized protein</fullName>
    </submittedName>
</protein>
<name>A0A4S2FP43_9BACT</name>
<gene>
    <name evidence="2" type="ORF">E5339_07970</name>
</gene>
<dbReference type="RefSeq" id="WP_117848929.1">
    <property type="nucleotide sequence ID" value="NZ_SRYJ01000015.1"/>
</dbReference>
<dbReference type="AlphaFoldDB" id="A0A4S2FP43"/>
<accession>A0A4S2FP43</accession>
<evidence type="ECO:0000256" key="1">
    <source>
        <dbReference type="SAM" id="MobiDB-lite"/>
    </source>
</evidence>
<comment type="caution">
    <text evidence="2">The sequence shown here is derived from an EMBL/GenBank/DDBJ whole genome shotgun (WGS) entry which is preliminary data.</text>
</comment>
<sequence length="101" mass="11453">MAILSGSICLSDIPREQMKKIKCKDGVERIYVNVAVIERREKSQFGHTHFITCSPKKEERVEGRNYICGDLKEFIPQNTSPTPEDINNAPSVSDNDLDLPF</sequence>
<dbReference type="EMBL" id="SRYJ01000015">
    <property type="protein sequence ID" value="TGY70870.1"/>
    <property type="molecule type" value="Genomic_DNA"/>
</dbReference>
<reference evidence="2 3" key="1">
    <citation type="submission" date="2019-04" db="EMBL/GenBank/DDBJ databases">
        <title>Microbes associate with the intestines of laboratory mice.</title>
        <authorList>
            <person name="Navarre W."/>
            <person name="Wong E."/>
            <person name="Huang K."/>
            <person name="Tropini C."/>
            <person name="Ng K."/>
            <person name="Yu B."/>
        </authorList>
    </citation>
    <scope>NUCLEOTIDE SEQUENCE [LARGE SCALE GENOMIC DNA]</scope>
    <source>
        <strain evidence="2 3">NM22_B1</strain>
    </source>
</reference>
<dbReference type="Proteomes" id="UP000310760">
    <property type="component" value="Unassembled WGS sequence"/>
</dbReference>